<evidence type="ECO:0000256" key="2">
    <source>
        <dbReference type="ARBA" id="ARBA00022857"/>
    </source>
</evidence>
<dbReference type="SUPFAM" id="SSF51735">
    <property type="entry name" value="NAD(P)-binding Rossmann-fold domains"/>
    <property type="match status" value="1"/>
</dbReference>
<protein>
    <submittedName>
        <fullName evidence="5">Uncharacterized protein</fullName>
    </submittedName>
</protein>
<dbReference type="GO" id="GO:0016491">
    <property type="term" value="F:oxidoreductase activity"/>
    <property type="evidence" value="ECO:0007669"/>
    <property type="project" value="UniProtKB-KW"/>
</dbReference>
<dbReference type="Proteomes" id="UP000754883">
    <property type="component" value="Unassembled WGS sequence"/>
</dbReference>
<dbReference type="PRINTS" id="PR00080">
    <property type="entry name" value="SDRFAMILY"/>
</dbReference>
<evidence type="ECO:0000256" key="4">
    <source>
        <dbReference type="RuleBase" id="RU000363"/>
    </source>
</evidence>
<dbReference type="InterPro" id="IPR002347">
    <property type="entry name" value="SDR_fam"/>
</dbReference>
<accession>A0A9N9UB71</accession>
<evidence type="ECO:0000313" key="6">
    <source>
        <dbReference type="Proteomes" id="UP000754883"/>
    </source>
</evidence>
<keyword evidence="3" id="KW-0560">Oxidoreductase</keyword>
<dbReference type="AlphaFoldDB" id="A0A9N9UB71"/>
<dbReference type="InterPro" id="IPR036291">
    <property type="entry name" value="NAD(P)-bd_dom_sf"/>
</dbReference>
<sequence length="263" mass="27283">MASSKPLSELTVAITGAAGGLGKAIAQTFLDAGSKVAICDVNQERLDQVKEEWKAHEGRVLVSKTDITDEAEVEAFVQGVTEKLGGLDIFINNAGIMDKFDAVATTPKAVWDRVIGVNATGAFLCTKSAVNVMLASGTGGTIISIASNASIYGVASGVAYTASKHALLGLVRNTAGFYGDKGVYSVALVLGGMDTTNLVDAFREGVNMEVLGKMKGFLPGYVPGETGVEPADVAKYCVFLADRAVARASNGGTINVNNNWPTI</sequence>
<organism evidence="5 6">
    <name type="scientific">Clonostachys byssicola</name>
    <dbReference type="NCBI Taxonomy" id="160290"/>
    <lineage>
        <taxon>Eukaryota</taxon>
        <taxon>Fungi</taxon>
        <taxon>Dikarya</taxon>
        <taxon>Ascomycota</taxon>
        <taxon>Pezizomycotina</taxon>
        <taxon>Sordariomycetes</taxon>
        <taxon>Hypocreomycetidae</taxon>
        <taxon>Hypocreales</taxon>
        <taxon>Bionectriaceae</taxon>
        <taxon>Clonostachys</taxon>
    </lineage>
</organism>
<evidence type="ECO:0000256" key="1">
    <source>
        <dbReference type="ARBA" id="ARBA00006484"/>
    </source>
</evidence>
<dbReference type="OrthoDB" id="47007at2759"/>
<keyword evidence="6" id="KW-1185">Reference proteome</keyword>
<dbReference type="PANTHER" id="PTHR43669:SF3">
    <property type="entry name" value="ALCOHOL DEHYDROGENASE, PUTATIVE (AFU_ORTHOLOGUE AFUA_3G03445)-RELATED"/>
    <property type="match status" value="1"/>
</dbReference>
<gene>
    <name evidence="5" type="ORF">CBYS24578_00012158</name>
</gene>
<dbReference type="PRINTS" id="PR00081">
    <property type="entry name" value="GDHRDH"/>
</dbReference>
<evidence type="ECO:0000256" key="3">
    <source>
        <dbReference type="ARBA" id="ARBA00023002"/>
    </source>
</evidence>
<dbReference type="FunFam" id="3.40.50.720:FF:000084">
    <property type="entry name" value="Short-chain dehydrogenase reductase"/>
    <property type="match status" value="1"/>
</dbReference>
<comment type="similarity">
    <text evidence="1 4">Belongs to the short-chain dehydrogenases/reductases (SDR) family.</text>
</comment>
<reference evidence="5" key="1">
    <citation type="submission" date="2021-10" db="EMBL/GenBank/DDBJ databases">
        <authorList>
            <person name="Piombo E."/>
        </authorList>
    </citation>
    <scope>NUCLEOTIDE SEQUENCE</scope>
</reference>
<dbReference type="PROSITE" id="PS00061">
    <property type="entry name" value="ADH_SHORT"/>
    <property type="match status" value="1"/>
</dbReference>
<dbReference type="CDD" id="cd05233">
    <property type="entry name" value="SDR_c"/>
    <property type="match status" value="1"/>
</dbReference>
<evidence type="ECO:0000313" key="5">
    <source>
        <dbReference type="EMBL" id="CAG9984396.1"/>
    </source>
</evidence>
<keyword evidence="2" id="KW-0521">NADP</keyword>
<dbReference type="EMBL" id="CABFNO020001387">
    <property type="protein sequence ID" value="CAG9984396.1"/>
    <property type="molecule type" value="Genomic_DNA"/>
</dbReference>
<dbReference type="Gene3D" id="3.40.50.720">
    <property type="entry name" value="NAD(P)-binding Rossmann-like Domain"/>
    <property type="match status" value="1"/>
</dbReference>
<proteinExistence type="inferred from homology"/>
<dbReference type="PANTHER" id="PTHR43669">
    <property type="entry name" value="5-KETO-D-GLUCONATE 5-REDUCTASE"/>
    <property type="match status" value="1"/>
</dbReference>
<comment type="caution">
    <text evidence="5">The sequence shown here is derived from an EMBL/GenBank/DDBJ whole genome shotgun (WGS) entry which is preliminary data.</text>
</comment>
<dbReference type="Pfam" id="PF00106">
    <property type="entry name" value="adh_short"/>
    <property type="match status" value="1"/>
</dbReference>
<name>A0A9N9UB71_9HYPO</name>
<dbReference type="InterPro" id="IPR020904">
    <property type="entry name" value="Sc_DH/Rdtase_CS"/>
</dbReference>